<dbReference type="RefSeq" id="WP_126779665.1">
    <property type="nucleotide sequence ID" value="NZ_PIQC01000001.1"/>
</dbReference>
<keyword evidence="1" id="KW-0732">Signal</keyword>
<sequence>MSYRVNRFLILALLGGAISFSSFASKPKAIDIPYGLWEGIVESKHFYTLLELKQSGEHRLFKLNIKDGFRSGGAVDFTSDDIKCSEYECIIHHKNSERGGVVRLILGAPTRGAVEVMEIQSDIDNQRVDAQSYTLKRRVGSSTFKEHRGDWYPTEEKSEEIEQEGVYGLWLGIARWSNEPALIRLIHSADGPSQFKLYPLGPWDPLTSEFQQDQITLKGEDIWIRTEGSEKFGNEVVLSQKSADKLKGVSVSVPMSFTLFRSKFPL</sequence>
<dbReference type="OrthoDB" id="5771434at2"/>
<comment type="caution">
    <text evidence="2">The sequence shown here is derived from an EMBL/GenBank/DDBJ whole genome shotgun (WGS) entry which is preliminary data.</text>
</comment>
<accession>A0A432Z5J4</accession>
<feature type="chain" id="PRO_5019032737" evidence="1">
    <location>
        <begin position="25"/>
        <end position="266"/>
    </location>
</feature>
<organism evidence="2 3">
    <name type="scientific">Idiomarina ramblicola</name>
    <dbReference type="NCBI Taxonomy" id="263724"/>
    <lineage>
        <taxon>Bacteria</taxon>
        <taxon>Pseudomonadati</taxon>
        <taxon>Pseudomonadota</taxon>
        <taxon>Gammaproteobacteria</taxon>
        <taxon>Alteromonadales</taxon>
        <taxon>Idiomarinaceae</taxon>
        <taxon>Idiomarina</taxon>
    </lineage>
</organism>
<dbReference type="AlphaFoldDB" id="A0A432Z5J4"/>
<evidence type="ECO:0000313" key="3">
    <source>
        <dbReference type="Proteomes" id="UP000288058"/>
    </source>
</evidence>
<protein>
    <submittedName>
        <fullName evidence="2">Uncharacterized protein</fullName>
    </submittedName>
</protein>
<evidence type="ECO:0000313" key="2">
    <source>
        <dbReference type="EMBL" id="RUO73188.1"/>
    </source>
</evidence>
<reference evidence="3" key="1">
    <citation type="journal article" date="2018" name="Front. Microbiol.">
        <title>Genome-Based Analysis Reveals the Taxonomy and Diversity of the Family Idiomarinaceae.</title>
        <authorList>
            <person name="Liu Y."/>
            <person name="Lai Q."/>
            <person name="Shao Z."/>
        </authorList>
    </citation>
    <scope>NUCLEOTIDE SEQUENCE [LARGE SCALE GENOMIC DNA]</scope>
    <source>
        <strain evidence="3">R22</strain>
    </source>
</reference>
<dbReference type="Proteomes" id="UP000288058">
    <property type="component" value="Unassembled WGS sequence"/>
</dbReference>
<feature type="signal peptide" evidence="1">
    <location>
        <begin position="1"/>
        <end position="24"/>
    </location>
</feature>
<proteinExistence type="predicted"/>
<dbReference type="EMBL" id="PIQC01000001">
    <property type="protein sequence ID" value="RUO73188.1"/>
    <property type="molecule type" value="Genomic_DNA"/>
</dbReference>
<keyword evidence="3" id="KW-1185">Reference proteome</keyword>
<name>A0A432Z5J4_9GAMM</name>
<gene>
    <name evidence="2" type="ORF">CWI78_01735</name>
</gene>
<evidence type="ECO:0000256" key="1">
    <source>
        <dbReference type="SAM" id="SignalP"/>
    </source>
</evidence>